<dbReference type="PANTHER" id="PTHR11697:SF230">
    <property type="entry name" value="ZINC FINGER, MYM DOMAIN CONTAINING 1"/>
    <property type="match status" value="1"/>
</dbReference>
<dbReference type="STRING" id="2711.A0A067DGX1"/>
<dbReference type="InterPro" id="IPR012337">
    <property type="entry name" value="RNaseH-like_sf"/>
</dbReference>
<dbReference type="PANTHER" id="PTHR11697">
    <property type="entry name" value="GENERAL TRANSCRIPTION FACTOR 2-RELATED ZINC FINGER PROTEIN"/>
    <property type="match status" value="1"/>
</dbReference>
<dbReference type="AlphaFoldDB" id="A0A067DGX1"/>
<gene>
    <name evidence="2" type="ORF">CISIN_1g042036mg</name>
</gene>
<evidence type="ECO:0000313" key="2">
    <source>
        <dbReference type="EMBL" id="KDO42209.1"/>
    </source>
</evidence>
<dbReference type="InterPro" id="IPR055298">
    <property type="entry name" value="AtLOH3-like"/>
</dbReference>
<dbReference type="EMBL" id="KK785503">
    <property type="protein sequence ID" value="KDO42209.1"/>
    <property type="molecule type" value="Genomic_DNA"/>
</dbReference>
<reference evidence="2 3" key="1">
    <citation type="submission" date="2014-04" db="EMBL/GenBank/DDBJ databases">
        <authorList>
            <consortium name="International Citrus Genome Consortium"/>
            <person name="Gmitter F."/>
            <person name="Chen C."/>
            <person name="Farmerie W."/>
            <person name="Harkins T."/>
            <person name="Desany B."/>
            <person name="Mohiuddin M."/>
            <person name="Kodira C."/>
            <person name="Borodovsky M."/>
            <person name="Lomsadze A."/>
            <person name="Burns P."/>
            <person name="Jenkins J."/>
            <person name="Prochnik S."/>
            <person name="Shu S."/>
            <person name="Chapman J."/>
            <person name="Pitluck S."/>
            <person name="Schmutz J."/>
            <person name="Rokhsar D."/>
        </authorList>
    </citation>
    <scope>NUCLEOTIDE SEQUENCE</scope>
</reference>
<evidence type="ECO:0000313" key="3">
    <source>
        <dbReference type="Proteomes" id="UP000027120"/>
    </source>
</evidence>
<name>A0A067DGX1_CITSI</name>
<feature type="domain" description="DUF4371" evidence="1">
    <location>
        <begin position="104"/>
        <end position="257"/>
    </location>
</feature>
<proteinExistence type="predicted"/>
<keyword evidence="3" id="KW-1185">Reference proteome</keyword>
<dbReference type="SUPFAM" id="SSF53098">
    <property type="entry name" value="Ribonuclease H-like"/>
    <property type="match status" value="1"/>
</dbReference>
<organism evidence="2 3">
    <name type="scientific">Citrus sinensis</name>
    <name type="common">Sweet orange</name>
    <name type="synonym">Citrus aurantium var. sinensis</name>
    <dbReference type="NCBI Taxonomy" id="2711"/>
    <lineage>
        <taxon>Eukaryota</taxon>
        <taxon>Viridiplantae</taxon>
        <taxon>Streptophyta</taxon>
        <taxon>Embryophyta</taxon>
        <taxon>Tracheophyta</taxon>
        <taxon>Spermatophyta</taxon>
        <taxon>Magnoliopsida</taxon>
        <taxon>eudicotyledons</taxon>
        <taxon>Gunneridae</taxon>
        <taxon>Pentapetalae</taxon>
        <taxon>rosids</taxon>
        <taxon>malvids</taxon>
        <taxon>Sapindales</taxon>
        <taxon>Rutaceae</taxon>
        <taxon>Aurantioideae</taxon>
        <taxon>Citrus</taxon>
    </lineage>
</organism>
<accession>A0A067DGX1</accession>
<evidence type="ECO:0000259" key="1">
    <source>
        <dbReference type="Pfam" id="PF14291"/>
    </source>
</evidence>
<dbReference type="Proteomes" id="UP000027120">
    <property type="component" value="Unassembled WGS sequence"/>
</dbReference>
<dbReference type="Pfam" id="PF14291">
    <property type="entry name" value="DUF4371"/>
    <property type="match status" value="1"/>
</dbReference>
<dbReference type="InterPro" id="IPR025398">
    <property type="entry name" value="DUF4371"/>
</dbReference>
<feature type="non-terminal residue" evidence="2">
    <location>
        <position position="448"/>
    </location>
</feature>
<sequence length="448" mass="51621">MSHKSKPRKTLFSFFAKVDGGQSSNEASSSCNIDASSSSTSQRVEFEKVDIPSTIDTPYLERDPELRILIKTYPIDRREDVQMAYIDIRPFQLEPQKYPSTKHAKQTCAFRGHDELVNSLNFGNFMELIKLLATMNEEINKVVLENASKNAQYKAPKIQKVLLNILANKVRHKIRVEIGDDKFCIFVDEALDESHKEHMTIILRYVDCYGFIRERFFEVVNVDDTNGSTLKSEICNVLAQYNLLVENLRGQEYDGALFLNDCPYAYYAHCFAHRLQLVLVAVSKEVHEVWLLFTKLSSIVNFLETNTGANQVRTLQRVGDTHWSSHFTSVSRLIKMFSATLEVLKNMIDDGSSRDLRGESKDILNSLNYVTSTKRLLQEFQDNSWDDFIRSVVSFCGKHDITVPNISICYMEGTRRSCQQKDYVAVEHHYHFDIFNVVTYFQLTEINS</sequence>
<protein>
    <recommendedName>
        <fullName evidence="1">DUF4371 domain-containing protein</fullName>
    </recommendedName>
</protein>